<comment type="caution">
    <text evidence="2">The sequence shown here is derived from an EMBL/GenBank/DDBJ whole genome shotgun (WGS) entry which is preliminary data.</text>
</comment>
<feature type="compositionally biased region" description="Acidic residues" evidence="1">
    <location>
        <begin position="680"/>
        <end position="692"/>
    </location>
</feature>
<dbReference type="Proteomes" id="UP001501447">
    <property type="component" value="Unassembled WGS sequence"/>
</dbReference>
<evidence type="ECO:0000256" key="1">
    <source>
        <dbReference type="SAM" id="MobiDB-lite"/>
    </source>
</evidence>
<reference evidence="3" key="1">
    <citation type="journal article" date="2019" name="Int. J. Syst. Evol. Microbiol.">
        <title>The Global Catalogue of Microorganisms (GCM) 10K type strain sequencing project: providing services to taxonomists for standard genome sequencing and annotation.</title>
        <authorList>
            <consortium name="The Broad Institute Genomics Platform"/>
            <consortium name="The Broad Institute Genome Sequencing Center for Infectious Disease"/>
            <person name="Wu L."/>
            <person name="Ma J."/>
        </authorList>
    </citation>
    <scope>NUCLEOTIDE SEQUENCE [LARGE SCALE GENOMIC DNA]</scope>
    <source>
        <strain evidence="3">JCM 16373</strain>
    </source>
</reference>
<dbReference type="RefSeq" id="WP_344570766.1">
    <property type="nucleotide sequence ID" value="NZ_BAAARJ010000037.1"/>
</dbReference>
<evidence type="ECO:0000313" key="3">
    <source>
        <dbReference type="Proteomes" id="UP001501447"/>
    </source>
</evidence>
<dbReference type="EMBL" id="BAAARJ010000037">
    <property type="protein sequence ID" value="GAA2639837.1"/>
    <property type="molecule type" value="Genomic_DNA"/>
</dbReference>
<organism evidence="2 3">
    <name type="scientific">Streptomyces axinellae</name>
    <dbReference type="NCBI Taxonomy" id="552788"/>
    <lineage>
        <taxon>Bacteria</taxon>
        <taxon>Bacillati</taxon>
        <taxon>Actinomycetota</taxon>
        <taxon>Actinomycetes</taxon>
        <taxon>Kitasatosporales</taxon>
        <taxon>Streptomycetaceae</taxon>
        <taxon>Streptomyces</taxon>
    </lineage>
</organism>
<dbReference type="Gene3D" id="3.40.50.300">
    <property type="entry name" value="P-loop containing nucleotide triphosphate hydrolases"/>
    <property type="match status" value="1"/>
</dbReference>
<sequence>MATPTKTTTPQTSPDPAPAPAPFTAKTARRLAAIERTAYAAAGIGAAAGPQLDNPWIHAGAIALGAGTLWRLWNRTTDGDHARLLTSCQRALPVLGLSGSYTAALLVPGSSWWEMAAPIAAGALAALAAPLTRSRTIAHHTDQLPAVVQEQTAAIQQPRPVALTGDEYADGLAQMWATSPETGDTRLTHIRHNAAQSPDFTAVIEALPGQAVPDSIKERTVAAVYDVPPGCVDLADLPGKGPGYRAVRVAPAQHGQEAQRQLTPEEAVRTVWAERVEAPGGAAPGMGLTEFRLTDDRLVLLVDAADGQMIHLPRRQITRALKPLGVKDPELVMVEADGVARGVVTVYREHPLINIRAATREDLTMDADGRIALGLQHDGRPARIPLYDPELGAVTDLVVGAPGSGKSVTLNHIIAAERISGVVSIVADAQNGMSLPEANGRVYHFGAGIAALGATLAAACAVGDYRETISADNGWGGFKIGDPWPLFNISLDEINRVLGEEADVPSEYKNWVIGNIAHFQLTGRKFGGGLRFAGQSIHVRDLGDAEKIRANAKNGTVWLGRVNSSITQNMAADMVTDGTEVTPIPKHFGSAADDVEAAWAGEETPPGPLTAGRAWTFQGGRAASMRTFKAVKENRTFPGLITLYESAPIPGLTPEEDRIFQQAYAEALPAAERLLAGEDPYADDDQDDDGDDGGNQPKKAKKPSLPPRSAPPAPPRNLADRVLDALADGPRRTREIRTQVGVGQPDGPASGSVDNTLSKLAEAGRVVKAGHGLWTLPTDQD</sequence>
<dbReference type="InterPro" id="IPR027417">
    <property type="entry name" value="P-loop_NTPase"/>
</dbReference>
<evidence type="ECO:0000313" key="2">
    <source>
        <dbReference type="EMBL" id="GAA2639837.1"/>
    </source>
</evidence>
<feature type="compositionally biased region" description="Basic and acidic residues" evidence="1">
    <location>
        <begin position="718"/>
        <end position="737"/>
    </location>
</feature>
<accession>A0ABP6DEL1</accession>
<feature type="region of interest" description="Disordered" evidence="1">
    <location>
        <begin position="679"/>
        <end position="755"/>
    </location>
</feature>
<proteinExistence type="predicted"/>
<gene>
    <name evidence="2" type="ORF">GCM10009863_66160</name>
</gene>
<feature type="compositionally biased region" description="Pro residues" evidence="1">
    <location>
        <begin position="704"/>
        <end position="715"/>
    </location>
</feature>
<dbReference type="SUPFAM" id="SSF52540">
    <property type="entry name" value="P-loop containing nucleoside triphosphate hydrolases"/>
    <property type="match status" value="1"/>
</dbReference>
<feature type="compositionally biased region" description="Low complexity" evidence="1">
    <location>
        <begin position="1"/>
        <end position="12"/>
    </location>
</feature>
<protein>
    <submittedName>
        <fullName evidence="2">Uncharacterized protein</fullName>
    </submittedName>
</protein>
<feature type="region of interest" description="Disordered" evidence="1">
    <location>
        <begin position="1"/>
        <end position="22"/>
    </location>
</feature>
<keyword evidence="3" id="KW-1185">Reference proteome</keyword>
<name>A0ABP6DEL1_9ACTN</name>